<dbReference type="GO" id="GO:0005524">
    <property type="term" value="F:ATP binding"/>
    <property type="evidence" value="ECO:0007669"/>
    <property type="project" value="UniProtKB-KW"/>
</dbReference>
<evidence type="ECO:0000256" key="5">
    <source>
        <dbReference type="ARBA" id="ARBA00023254"/>
    </source>
</evidence>
<name>A0A5J5F1B5_9PEZI</name>
<dbReference type="GO" id="GO:0007131">
    <property type="term" value="P:reciprocal meiotic recombination"/>
    <property type="evidence" value="ECO:0007669"/>
    <property type="project" value="TreeGrafter"/>
</dbReference>
<evidence type="ECO:0000256" key="2">
    <source>
        <dbReference type="ARBA" id="ARBA00022741"/>
    </source>
</evidence>
<dbReference type="PROSITE" id="PS00486">
    <property type="entry name" value="DNA_MISMATCH_REPAIR_2"/>
    <property type="match status" value="1"/>
</dbReference>
<proteinExistence type="inferred from homology"/>
<dbReference type="GO" id="GO:0030983">
    <property type="term" value="F:mismatched DNA binding"/>
    <property type="evidence" value="ECO:0007669"/>
    <property type="project" value="InterPro"/>
</dbReference>
<sequence length="841" mass="94000">MSSSYLRASISRPTTSTTTVRPMTAARPRTAATSTIGGHQHITCAVTESRGVSATVGLCFVNLTTGECYLSEICDSQTYVRTMHKLTVYDPSEILVPQTSVTPVKSTLLSIIEHYMPDARIVPAPRKYYSEQAGHEYIQQLACADDLAGIMVAISAKFYAVSAAAAALKHVTLSTRFQMHTLRVKYQASEGSMMIDPSTVHGLELIQNLQNEKSTDSLFGLLNNTGSAMGARLLRTNILQPLTEIPTLNSRLDAVEEFTQHEEMFFQVKEALKGFPDVDRLCAALIAVPLKASLKHSEQSTNNIILLKQAAQYVQPVFEALAPARCDLLVAIRGLCAPEKIEPILTMINNVINEDVSYSKSPLDLRNQRCYAVKSGVNGLLDVARQTYKEATEDVHKLVEEITTEHDILFELRFEAARGYFLRIPASDIEDRSLPPVFVNVVKRKRFVELSTLELMKRNKKIGDSLDEVLLMSDRTVQQLIEDVGQEISGLFKMGEGIGMLDMLCSFAVLCSIQDYVRPEFTDTLAVKALRHPIREKIHKERFVPNDVYASQQSRFQIVTGCNMSGKSTYLRSIALAAVMAQIGSFVPAQYASFPMTLQLFARISMDDSIEANVSTFASEMRETAFILRNVSRGSMVIVDELGRGTSPRDGMAIALAVCEALVESRALVWFATHFREITEILAERAGVVNLHMQVEMESQEKMTMLYKIADGSVQDEHYGLILARLVQLPQGILDRATQVSAALTRRRDTSKKNSEAYQIARRRNLVLKLLETLVQARDGRLDDAALRSWLLRVQEDFVERMALIAEAETESEEMEVDEDEEEVEEEEEDDEEMDDPEEED</sequence>
<dbReference type="FunCoup" id="A0A5J5F1B5">
    <property type="interactions" value="344"/>
</dbReference>
<dbReference type="InterPro" id="IPR011184">
    <property type="entry name" value="DNA_mismatch_repair_Msh2"/>
</dbReference>
<reference evidence="8 9" key="1">
    <citation type="submission" date="2019-09" db="EMBL/GenBank/DDBJ databases">
        <title>Draft genome of the ectomycorrhizal ascomycete Sphaerosporella brunnea.</title>
        <authorList>
            <consortium name="DOE Joint Genome Institute"/>
            <person name="Benucci G.M."/>
            <person name="Marozzi G."/>
            <person name="Antonielli L."/>
            <person name="Sanchez S."/>
            <person name="Marco P."/>
            <person name="Wang X."/>
            <person name="Falini L.B."/>
            <person name="Barry K."/>
            <person name="Haridas S."/>
            <person name="Lipzen A."/>
            <person name="Labutti K."/>
            <person name="Grigoriev I.V."/>
            <person name="Murat C."/>
            <person name="Martin F."/>
            <person name="Albertini E."/>
            <person name="Donnini D."/>
            <person name="Bonito G."/>
        </authorList>
    </citation>
    <scope>NUCLEOTIDE SEQUENCE [LARGE SCALE GENOMIC DNA]</scope>
    <source>
        <strain evidence="8 9">Sb_GMNB300</strain>
    </source>
</reference>
<dbReference type="PANTHER" id="PTHR11361">
    <property type="entry name" value="DNA MISMATCH REPAIR PROTEIN MUTS FAMILY MEMBER"/>
    <property type="match status" value="1"/>
</dbReference>
<dbReference type="Gene3D" id="3.40.50.300">
    <property type="entry name" value="P-loop containing nucleotide triphosphate hydrolases"/>
    <property type="match status" value="1"/>
</dbReference>
<evidence type="ECO:0000259" key="7">
    <source>
        <dbReference type="PROSITE" id="PS00486"/>
    </source>
</evidence>
<dbReference type="EMBL" id="VXIS01000059">
    <property type="protein sequence ID" value="KAA8909324.1"/>
    <property type="molecule type" value="Genomic_DNA"/>
</dbReference>
<keyword evidence="5" id="KW-0469">Meiosis</keyword>
<comment type="similarity">
    <text evidence="1">Belongs to the DNA mismatch repair MutS family.</text>
</comment>
<dbReference type="SUPFAM" id="SSF48334">
    <property type="entry name" value="DNA repair protein MutS, domain III"/>
    <property type="match status" value="1"/>
</dbReference>
<dbReference type="PANTHER" id="PTHR11361:SF21">
    <property type="entry name" value="MUTS PROTEIN HOMOLOG 4"/>
    <property type="match status" value="1"/>
</dbReference>
<keyword evidence="3" id="KW-0067">ATP-binding</keyword>
<dbReference type="GO" id="GO:0140664">
    <property type="term" value="F:ATP-dependent DNA damage sensor activity"/>
    <property type="evidence" value="ECO:0007669"/>
    <property type="project" value="InterPro"/>
</dbReference>
<dbReference type="InterPro" id="IPR000432">
    <property type="entry name" value="DNA_mismatch_repair_MutS_C"/>
</dbReference>
<dbReference type="GO" id="GO:0005634">
    <property type="term" value="C:nucleus"/>
    <property type="evidence" value="ECO:0007669"/>
    <property type="project" value="TreeGrafter"/>
</dbReference>
<dbReference type="InterPro" id="IPR036678">
    <property type="entry name" value="MutS_con_dom_sf"/>
</dbReference>
<dbReference type="Pfam" id="PF05190">
    <property type="entry name" value="MutS_IV"/>
    <property type="match status" value="1"/>
</dbReference>
<dbReference type="InterPro" id="IPR027417">
    <property type="entry name" value="P-loop_NTPase"/>
</dbReference>
<dbReference type="Gene3D" id="1.10.1420.10">
    <property type="match status" value="2"/>
</dbReference>
<feature type="domain" description="DNA mismatch repair proteins mutS family" evidence="7">
    <location>
        <begin position="635"/>
        <end position="651"/>
    </location>
</feature>
<dbReference type="InterPro" id="IPR045076">
    <property type="entry name" value="MutS"/>
</dbReference>
<evidence type="ECO:0000256" key="4">
    <source>
        <dbReference type="ARBA" id="ARBA00023125"/>
    </source>
</evidence>
<accession>A0A5J5F1B5</accession>
<dbReference type="Pfam" id="PF00488">
    <property type="entry name" value="MutS_V"/>
    <property type="match status" value="1"/>
</dbReference>
<dbReference type="PIRSF" id="PIRSF005813">
    <property type="entry name" value="MSH2"/>
    <property type="match status" value="1"/>
</dbReference>
<dbReference type="SUPFAM" id="SSF53150">
    <property type="entry name" value="DNA repair protein MutS, domain II"/>
    <property type="match status" value="1"/>
</dbReference>
<dbReference type="FunFam" id="3.40.50.300:FF:002054">
    <property type="entry name" value="DNA mismatch repair protein MSH4"/>
    <property type="match status" value="1"/>
</dbReference>
<keyword evidence="2" id="KW-0547">Nucleotide-binding</keyword>
<evidence type="ECO:0000313" key="9">
    <source>
        <dbReference type="Proteomes" id="UP000326924"/>
    </source>
</evidence>
<evidence type="ECO:0000256" key="1">
    <source>
        <dbReference type="ARBA" id="ARBA00006271"/>
    </source>
</evidence>
<dbReference type="AlphaFoldDB" id="A0A5J5F1B5"/>
<dbReference type="InParanoid" id="A0A5J5F1B5"/>
<dbReference type="SMART" id="SM00534">
    <property type="entry name" value="MUTSac"/>
    <property type="match status" value="1"/>
</dbReference>
<evidence type="ECO:0000313" key="8">
    <source>
        <dbReference type="EMBL" id="KAA8909324.1"/>
    </source>
</evidence>
<dbReference type="InterPro" id="IPR007696">
    <property type="entry name" value="DNA_mismatch_repair_MutS_core"/>
</dbReference>
<dbReference type="InterPro" id="IPR036187">
    <property type="entry name" value="DNA_mismatch_repair_MutS_sf"/>
</dbReference>
<feature type="region of interest" description="Disordered" evidence="6">
    <location>
        <begin position="807"/>
        <end position="841"/>
    </location>
</feature>
<organism evidence="8 9">
    <name type="scientific">Sphaerosporella brunnea</name>
    <dbReference type="NCBI Taxonomy" id="1250544"/>
    <lineage>
        <taxon>Eukaryota</taxon>
        <taxon>Fungi</taxon>
        <taxon>Dikarya</taxon>
        <taxon>Ascomycota</taxon>
        <taxon>Pezizomycotina</taxon>
        <taxon>Pezizomycetes</taxon>
        <taxon>Pezizales</taxon>
        <taxon>Pyronemataceae</taxon>
        <taxon>Sphaerosporella</taxon>
    </lineage>
</organism>
<keyword evidence="9" id="KW-1185">Reference proteome</keyword>
<feature type="compositionally biased region" description="Low complexity" evidence="6">
    <location>
        <begin position="7"/>
        <end position="26"/>
    </location>
</feature>
<feature type="compositionally biased region" description="Acidic residues" evidence="6">
    <location>
        <begin position="808"/>
        <end position="841"/>
    </location>
</feature>
<dbReference type="Pfam" id="PF05192">
    <property type="entry name" value="MutS_III"/>
    <property type="match status" value="1"/>
</dbReference>
<dbReference type="Gene3D" id="3.30.420.110">
    <property type="entry name" value="MutS, connector domain"/>
    <property type="match status" value="1"/>
</dbReference>
<gene>
    <name evidence="8" type="ORF">FN846DRAFT_942848</name>
</gene>
<dbReference type="InterPro" id="IPR007861">
    <property type="entry name" value="DNA_mismatch_repair_MutS_clamp"/>
</dbReference>
<dbReference type="Pfam" id="PF05188">
    <property type="entry name" value="MutS_II"/>
    <property type="match status" value="1"/>
</dbReference>
<evidence type="ECO:0000256" key="3">
    <source>
        <dbReference type="ARBA" id="ARBA00022840"/>
    </source>
</evidence>
<dbReference type="InterPro" id="IPR007860">
    <property type="entry name" value="DNA_mmatch_repair_MutS_con_dom"/>
</dbReference>
<dbReference type="SMART" id="SM00533">
    <property type="entry name" value="MUTSd"/>
    <property type="match status" value="1"/>
</dbReference>
<keyword evidence="4" id="KW-0238">DNA-binding</keyword>
<dbReference type="GO" id="GO:0006298">
    <property type="term" value="P:mismatch repair"/>
    <property type="evidence" value="ECO:0007669"/>
    <property type="project" value="InterPro"/>
</dbReference>
<dbReference type="FunFam" id="1.10.1420.10:FF:000013">
    <property type="entry name" value="mutS protein homolog 4"/>
    <property type="match status" value="1"/>
</dbReference>
<comment type="caution">
    <text evidence="8">The sequence shown here is derived from an EMBL/GenBank/DDBJ whole genome shotgun (WGS) entry which is preliminary data.</text>
</comment>
<protein>
    <submittedName>
        <fullName evidence="8">Muts domain V-domain-containing protein</fullName>
    </submittedName>
</protein>
<evidence type="ECO:0000256" key="6">
    <source>
        <dbReference type="SAM" id="MobiDB-lite"/>
    </source>
</evidence>
<feature type="region of interest" description="Disordered" evidence="6">
    <location>
        <begin position="1"/>
        <end position="26"/>
    </location>
</feature>
<dbReference type="OrthoDB" id="276261at2759"/>
<dbReference type="Proteomes" id="UP000326924">
    <property type="component" value="Unassembled WGS sequence"/>
</dbReference>
<dbReference type="SUPFAM" id="SSF52540">
    <property type="entry name" value="P-loop containing nucleoside triphosphate hydrolases"/>
    <property type="match status" value="1"/>
</dbReference>